<organism evidence="1 2">
    <name type="scientific">Curtobacterium oceanosedimentum</name>
    <dbReference type="NCBI Taxonomy" id="465820"/>
    <lineage>
        <taxon>Bacteria</taxon>
        <taxon>Bacillati</taxon>
        <taxon>Actinomycetota</taxon>
        <taxon>Actinomycetes</taxon>
        <taxon>Micrococcales</taxon>
        <taxon>Microbacteriaceae</taxon>
        <taxon>Curtobacterium</taxon>
    </lineage>
</organism>
<reference evidence="1 2" key="1">
    <citation type="journal article" date="2016" name="Front. Microbiol.">
        <title>Genomic Resource of Rice Seed Associated Bacteria.</title>
        <authorList>
            <person name="Midha S."/>
            <person name="Bansal K."/>
            <person name="Sharma S."/>
            <person name="Kumar N."/>
            <person name="Patil P.P."/>
            <person name="Chaudhry V."/>
            <person name="Patil P.B."/>
        </authorList>
    </citation>
    <scope>NUCLEOTIDE SEQUENCE [LARGE SCALE GENOMIC DNA]</scope>
    <source>
        <strain evidence="1 2">NS359</strain>
    </source>
</reference>
<evidence type="ECO:0000313" key="2">
    <source>
        <dbReference type="Proteomes" id="UP000072763"/>
    </source>
</evidence>
<accession>A0A147DM86</accession>
<proteinExistence type="predicted"/>
<protein>
    <submittedName>
        <fullName evidence="1">Uncharacterized protein</fullName>
    </submittedName>
</protein>
<evidence type="ECO:0000313" key="1">
    <source>
        <dbReference type="EMBL" id="KTR47781.1"/>
    </source>
</evidence>
<dbReference type="AlphaFoldDB" id="A0A147DM86"/>
<gene>
    <name evidence="1" type="ORF">NS359_14985</name>
</gene>
<comment type="caution">
    <text evidence="1">The sequence shown here is derived from an EMBL/GenBank/DDBJ whole genome shotgun (WGS) entry which is preliminary data.</text>
</comment>
<sequence>MVTVGVDGFEKGAAVGADDADDFAADAEFFSHFALQRGAWLFAGFNSAADQAPPSRVPLAGDEETIAVLDDGGHAGKEKVAAADLVS</sequence>
<name>A0A147DM86_9MICO</name>
<dbReference type="EMBL" id="LDRC01000100">
    <property type="protein sequence ID" value="KTR47781.1"/>
    <property type="molecule type" value="Genomic_DNA"/>
</dbReference>
<dbReference type="Proteomes" id="UP000072763">
    <property type="component" value="Unassembled WGS sequence"/>
</dbReference>